<dbReference type="EMBL" id="QUTH01002741">
    <property type="protein sequence ID" value="RHZ24193.1"/>
    <property type="molecule type" value="Genomic_DNA"/>
</dbReference>
<feature type="compositionally biased region" description="Polar residues" evidence="1">
    <location>
        <begin position="58"/>
        <end position="86"/>
    </location>
</feature>
<name>A0A3R7CF12_APHAT</name>
<evidence type="ECO:0000313" key="5">
    <source>
        <dbReference type="Proteomes" id="UP000285712"/>
    </source>
</evidence>
<feature type="region of interest" description="Disordered" evidence="1">
    <location>
        <begin position="58"/>
        <end position="93"/>
    </location>
</feature>
<evidence type="ECO:0000256" key="1">
    <source>
        <dbReference type="SAM" id="MobiDB-lite"/>
    </source>
</evidence>
<evidence type="ECO:0000313" key="4">
    <source>
        <dbReference type="Proteomes" id="UP000285430"/>
    </source>
</evidence>
<gene>
    <name evidence="2" type="ORF">DYB35_009548</name>
    <name evidence="3" type="ORF">DYB37_011593</name>
</gene>
<protein>
    <submittedName>
        <fullName evidence="3">Uncharacterized protein</fullName>
    </submittedName>
</protein>
<evidence type="ECO:0000313" key="3">
    <source>
        <dbReference type="EMBL" id="RHZ24193.1"/>
    </source>
</evidence>
<dbReference type="AlphaFoldDB" id="A0A3R7CF12"/>
<comment type="caution">
    <text evidence="3">The sequence shown here is derived from an EMBL/GenBank/DDBJ whole genome shotgun (WGS) entry which is preliminary data.</text>
</comment>
<reference evidence="4 5" key="1">
    <citation type="submission" date="2018-08" db="EMBL/GenBank/DDBJ databases">
        <title>Aphanomyces genome sequencing and annotation.</title>
        <authorList>
            <person name="Minardi D."/>
            <person name="Oidtmann B."/>
            <person name="Van Der Giezen M."/>
            <person name="Studholme D.J."/>
        </authorList>
    </citation>
    <scope>NUCLEOTIDE SEQUENCE [LARGE SCALE GENOMIC DNA]</scope>
    <source>
        <strain evidence="3 4">Da</strain>
        <strain evidence="2 5">Sv</strain>
    </source>
</reference>
<organism evidence="3 4">
    <name type="scientific">Aphanomyces astaci</name>
    <name type="common">Crayfish plague agent</name>
    <dbReference type="NCBI Taxonomy" id="112090"/>
    <lineage>
        <taxon>Eukaryota</taxon>
        <taxon>Sar</taxon>
        <taxon>Stramenopiles</taxon>
        <taxon>Oomycota</taxon>
        <taxon>Saprolegniomycetes</taxon>
        <taxon>Saprolegniales</taxon>
        <taxon>Verrucalvaceae</taxon>
        <taxon>Aphanomyces</taxon>
    </lineage>
</organism>
<sequence length="93" mass="10142">MHKTVEIRESTTLTDSHLASVSLSSLPDCIEHDVQVRPGARPSIPYTQLRELLPQHCLTQGGQSSRDPAQGGNNAVHPRTTTNNATKVRFGAR</sequence>
<dbReference type="Proteomes" id="UP000285712">
    <property type="component" value="Unassembled WGS sequence"/>
</dbReference>
<dbReference type="Proteomes" id="UP000285430">
    <property type="component" value="Unassembled WGS sequence"/>
</dbReference>
<accession>A0A3R7CF12</accession>
<dbReference type="EMBL" id="QUTG01003217">
    <property type="protein sequence ID" value="RHY92595.1"/>
    <property type="molecule type" value="Genomic_DNA"/>
</dbReference>
<evidence type="ECO:0000313" key="2">
    <source>
        <dbReference type="EMBL" id="RHY92595.1"/>
    </source>
</evidence>
<proteinExistence type="predicted"/>